<sequence>MADERKLEAVKELAAYRVAKEKFVEEMDSGAMVLEHIKSGARLFLMSNDDDNKVFCIGFRTPPEDSTGLPHILEHSVLEGSDKFPVKDPFVELVKGSLNTFLNAMTYPDKTVYPVASCNEKDFQNLMDVYLDGVLHPAIYREPKIFLQEGWHYEMQSPEDDLTINGVVYNEMKGAFSSPESVLDRFTRNVLFPDTTYANESGGDPAVIPNLTYEQFIEFHRNYYHPANSYIYLYGDMDMVQKLTWLDEEYLCRYDRKDCYVDSSIPMQKAFDCPVEREITYSVTEEEGTADRTYLSVNTVVGTDLDPELYVAFQILEYTLINAPGAPLKQALIDAGIGQDILGGYDSGILQPYFSVVAKNANREQKGEFLAVVKGTLRRLADQGIDKRSLLAGLNYYEFRYREADYGSAPKGLMYGLWSMDSWLYGGDPMLHLEYQKTFDFLKKAAGEGYFEQLILKYLLDNPHEAVIMVSPRVNQTAEEDRKLAERLAAHKASLDREEIEGLVARTKALKAYQEETSSQEDLEKIPMLKREDINREGTKLSYELKMEDGVRVIHSSMFTSGIGYLKVLFDTDRVPVEDLSYVGLLKSVLGYVDTEHYGYSDLSSEIYLNSGGVSFAVSSFPDMANPGRFTGAFVASAKVLYEKLDFAFSILTEILTRSNLDNEKRLGEILDETRSRARMKMEDSSHAAAVGRASSYYSATSAFNDIIGGIGYYQFLEYVSRRYGEEPQYRKELIEKLKDTARQLFTKDNILVAYTADEEGYGRLPVELRTFKAGLLEGSGKKYAFSFEAGNRNEGYKTASQVNYVARCGSFADKTVNGRSLSYTGALRVLKVIMNYEYLWMNLRVKGGAYGCMSSFGRSGEGYMVSYRDPNMAKTNEIYEGIPDYLRGFSIDERDMTKYVIGTISDVDTPLTPSLKGSRNLSAYLSGVTDDMIQQEREEILDVTQEDIRNLADIVQAVLDTGALCVIGNDEQIKADRAMFGEIKNLYH</sequence>
<comment type="caution">
    <text evidence="2">The sequence shown here is derived from an EMBL/GenBank/DDBJ whole genome shotgun (WGS) entry which is preliminary data.</text>
</comment>
<dbReference type="InterPro" id="IPR011249">
    <property type="entry name" value="Metalloenz_LuxS/M16"/>
</dbReference>
<dbReference type="Pfam" id="PF05193">
    <property type="entry name" value="Peptidase_M16_C"/>
    <property type="match status" value="1"/>
</dbReference>
<dbReference type="FunFam" id="3.30.830.10:FF:000034">
    <property type="entry name" value="presequence protease 1, chloroplastic/mitochondrial"/>
    <property type="match status" value="1"/>
</dbReference>
<dbReference type="PANTHER" id="PTHR43016">
    <property type="entry name" value="PRESEQUENCE PROTEASE"/>
    <property type="match status" value="1"/>
</dbReference>
<dbReference type="AlphaFoldDB" id="A0AAX1SP34"/>
<dbReference type="Gene3D" id="3.30.830.10">
    <property type="entry name" value="Metalloenzyme, LuxS/M16 peptidase-like"/>
    <property type="match status" value="4"/>
</dbReference>
<dbReference type="Proteomes" id="UP001299608">
    <property type="component" value="Unassembled WGS sequence"/>
</dbReference>
<dbReference type="EMBL" id="JAKNGE010000010">
    <property type="protein sequence ID" value="MCG4745751.1"/>
    <property type="molecule type" value="Genomic_DNA"/>
</dbReference>
<dbReference type="Proteomes" id="UP000669239">
    <property type="component" value="Unassembled WGS sequence"/>
</dbReference>
<dbReference type="SUPFAM" id="SSF63411">
    <property type="entry name" value="LuxS/MPP-like metallohydrolase"/>
    <property type="match status" value="4"/>
</dbReference>
<dbReference type="InterPro" id="IPR055130">
    <property type="entry name" value="PreP_C"/>
</dbReference>
<reference evidence="2" key="3">
    <citation type="submission" date="2022-01" db="EMBL/GenBank/DDBJ databases">
        <title>Collection of gut derived symbiotic bacterial strains cultured from healthy donors.</title>
        <authorList>
            <person name="Lin H."/>
            <person name="Kohout C."/>
            <person name="Waligurski E."/>
            <person name="Pamer E.G."/>
        </authorList>
    </citation>
    <scope>NUCLEOTIDE SEQUENCE</scope>
    <source>
        <strain evidence="2">DFI.6.55</strain>
    </source>
</reference>
<evidence type="ECO:0000313" key="5">
    <source>
        <dbReference type="Proteomes" id="UP001299608"/>
    </source>
</evidence>
<evidence type="ECO:0000259" key="1">
    <source>
        <dbReference type="SMART" id="SM01264"/>
    </source>
</evidence>
<keyword evidence="4" id="KW-1185">Reference proteome</keyword>
<gene>
    <name evidence="3" type="ORF">G5B36_17780</name>
    <name evidence="2" type="ORF">L0N08_10045</name>
</gene>
<name>A0AAX1SP34_9FIRM</name>
<proteinExistence type="predicted"/>
<dbReference type="SMART" id="SM01264">
    <property type="entry name" value="M16C_associated"/>
    <property type="match status" value="1"/>
</dbReference>
<dbReference type="EMBL" id="JAAITT010000027">
    <property type="protein sequence ID" value="NSJ50539.1"/>
    <property type="molecule type" value="Genomic_DNA"/>
</dbReference>
<dbReference type="GO" id="GO:0016485">
    <property type="term" value="P:protein processing"/>
    <property type="evidence" value="ECO:0007669"/>
    <property type="project" value="TreeGrafter"/>
</dbReference>
<dbReference type="PANTHER" id="PTHR43016:SF13">
    <property type="entry name" value="PRESEQUENCE PROTEASE, MITOCHONDRIAL"/>
    <property type="match status" value="1"/>
</dbReference>
<dbReference type="GO" id="GO:0004222">
    <property type="term" value="F:metalloendopeptidase activity"/>
    <property type="evidence" value="ECO:0007669"/>
    <property type="project" value="TreeGrafter"/>
</dbReference>
<organism evidence="2 5">
    <name type="scientific">Enterocloster aldenensis</name>
    <dbReference type="NCBI Taxonomy" id="358742"/>
    <lineage>
        <taxon>Bacteria</taxon>
        <taxon>Bacillati</taxon>
        <taxon>Bacillota</taxon>
        <taxon>Clostridia</taxon>
        <taxon>Lachnospirales</taxon>
        <taxon>Lachnospiraceae</taxon>
        <taxon>Enterocloster</taxon>
    </lineage>
</organism>
<dbReference type="Pfam" id="PF00675">
    <property type="entry name" value="Peptidase_M16"/>
    <property type="match status" value="1"/>
</dbReference>
<dbReference type="Pfam" id="PF22516">
    <property type="entry name" value="PreP_C"/>
    <property type="match status" value="1"/>
</dbReference>
<dbReference type="InterPro" id="IPR007863">
    <property type="entry name" value="Peptidase_M16_C"/>
</dbReference>
<dbReference type="InterPro" id="IPR013578">
    <property type="entry name" value="Peptidase_M16C_assoc"/>
</dbReference>
<evidence type="ECO:0000313" key="3">
    <source>
        <dbReference type="EMBL" id="NSJ50539.1"/>
    </source>
</evidence>
<protein>
    <submittedName>
        <fullName evidence="2">Insulinase family protein</fullName>
    </submittedName>
</protein>
<dbReference type="InterPro" id="IPR011765">
    <property type="entry name" value="Pept_M16_N"/>
</dbReference>
<reference evidence="3" key="2">
    <citation type="submission" date="2020-02" db="EMBL/GenBank/DDBJ databases">
        <authorList>
            <person name="Littmann E."/>
            <person name="Sorbara M."/>
        </authorList>
    </citation>
    <scope>NUCLEOTIDE SEQUENCE</scope>
    <source>
        <strain evidence="3">MSK.1.17</strain>
    </source>
</reference>
<feature type="domain" description="Peptidase M16C associated" evidence="1">
    <location>
        <begin position="470"/>
        <end position="720"/>
    </location>
</feature>
<dbReference type="GO" id="GO:0046872">
    <property type="term" value="F:metal ion binding"/>
    <property type="evidence" value="ECO:0007669"/>
    <property type="project" value="InterPro"/>
</dbReference>
<evidence type="ECO:0000313" key="2">
    <source>
        <dbReference type="EMBL" id="MCG4745751.1"/>
    </source>
</evidence>
<evidence type="ECO:0000313" key="4">
    <source>
        <dbReference type="Proteomes" id="UP000669239"/>
    </source>
</evidence>
<dbReference type="RefSeq" id="WP_117555369.1">
    <property type="nucleotide sequence ID" value="NZ_CAXTHN010000002.1"/>
</dbReference>
<accession>A0AAX1SP34</accession>
<reference evidence="3 4" key="1">
    <citation type="journal article" date="2020" name="Cell Host Microbe">
        <title>Functional and Genomic Variation between Human-Derived Isolates of Lachnospiraceae Reveals Inter- and Intra-Species Diversity.</title>
        <authorList>
            <person name="Sorbara M.T."/>
            <person name="Littmann E.R."/>
            <person name="Fontana E."/>
            <person name="Moody T.U."/>
            <person name="Kohout C.E."/>
            <person name="Gjonbalaj M."/>
            <person name="Eaton V."/>
            <person name="Seok R."/>
            <person name="Leiner I.M."/>
            <person name="Pamer E.G."/>
        </authorList>
    </citation>
    <scope>NUCLEOTIDE SEQUENCE [LARGE SCALE GENOMIC DNA]</scope>
    <source>
        <strain evidence="3 4">MSK.1.17</strain>
    </source>
</reference>
<dbReference type="Pfam" id="PF08367">
    <property type="entry name" value="M16C_assoc"/>
    <property type="match status" value="1"/>
</dbReference>